<dbReference type="GO" id="GO:0016491">
    <property type="term" value="F:oxidoreductase activity"/>
    <property type="evidence" value="ECO:0007669"/>
    <property type="project" value="UniProtKB-KW"/>
</dbReference>
<reference evidence="4 5" key="1">
    <citation type="submission" date="2018-07" db="EMBL/GenBank/DDBJ databases">
        <authorList>
            <person name="Quirk P.G."/>
            <person name="Krulwich T.A."/>
        </authorList>
    </citation>
    <scope>NUCLEOTIDE SEQUENCE [LARGE SCALE GENOMIC DNA]</scope>
    <source>
        <strain evidence="4 5">CC-BB4</strain>
    </source>
</reference>
<dbReference type="AlphaFoldDB" id="A0A345ZW11"/>
<dbReference type="InterPro" id="IPR036856">
    <property type="entry name" value="Ald_Oxase/Xan_DH_a/b_sf"/>
</dbReference>
<dbReference type="InterPro" id="IPR046867">
    <property type="entry name" value="AldOxase/xan_DH_MoCoBD2"/>
</dbReference>
<dbReference type="RefSeq" id="WP_115691406.1">
    <property type="nucleotide sequence ID" value="NZ_CP031417.1"/>
</dbReference>
<dbReference type="Gene3D" id="3.90.1170.50">
    <property type="entry name" value="Aldehyde oxidase/xanthine dehydrogenase, a/b hammerhead"/>
    <property type="match status" value="1"/>
</dbReference>
<dbReference type="SMART" id="SM01008">
    <property type="entry name" value="Ald_Xan_dh_C"/>
    <property type="match status" value="1"/>
</dbReference>
<dbReference type="OrthoDB" id="9763985at2"/>
<name>A0A345ZW11_9HYPH</name>
<evidence type="ECO:0000256" key="2">
    <source>
        <dbReference type="ARBA" id="ARBA00023002"/>
    </source>
</evidence>
<dbReference type="InterPro" id="IPR008274">
    <property type="entry name" value="AldOxase/xan_DH_MoCoBD1"/>
</dbReference>
<evidence type="ECO:0000313" key="4">
    <source>
        <dbReference type="EMBL" id="AXK81108.1"/>
    </source>
</evidence>
<organism evidence="4 5">
    <name type="scientific">Pseudolabrys taiwanensis</name>
    <dbReference type="NCBI Taxonomy" id="331696"/>
    <lineage>
        <taxon>Bacteria</taxon>
        <taxon>Pseudomonadati</taxon>
        <taxon>Pseudomonadota</taxon>
        <taxon>Alphaproteobacteria</taxon>
        <taxon>Hyphomicrobiales</taxon>
        <taxon>Xanthobacteraceae</taxon>
        <taxon>Pseudolabrys</taxon>
    </lineage>
</organism>
<protein>
    <submittedName>
        <fullName evidence="4">Xanthine dehydrogenase family protein molybdopterin-binding subunit</fullName>
    </submittedName>
</protein>
<dbReference type="GO" id="GO:0005506">
    <property type="term" value="F:iron ion binding"/>
    <property type="evidence" value="ECO:0007669"/>
    <property type="project" value="InterPro"/>
</dbReference>
<keyword evidence="2" id="KW-0560">Oxidoreductase</keyword>
<dbReference type="Proteomes" id="UP000254889">
    <property type="component" value="Chromosome"/>
</dbReference>
<dbReference type="SUPFAM" id="SSF56003">
    <property type="entry name" value="Molybdenum cofactor-binding domain"/>
    <property type="match status" value="1"/>
</dbReference>
<dbReference type="EMBL" id="CP031417">
    <property type="protein sequence ID" value="AXK81108.1"/>
    <property type="molecule type" value="Genomic_DNA"/>
</dbReference>
<evidence type="ECO:0000313" key="5">
    <source>
        <dbReference type="Proteomes" id="UP000254889"/>
    </source>
</evidence>
<dbReference type="Gene3D" id="3.30.365.10">
    <property type="entry name" value="Aldehyde oxidase/xanthine dehydrogenase, molybdopterin binding domain"/>
    <property type="match status" value="4"/>
</dbReference>
<keyword evidence="5" id="KW-1185">Reference proteome</keyword>
<dbReference type="InterPro" id="IPR016208">
    <property type="entry name" value="Ald_Oxase/xanthine_DH-like"/>
</dbReference>
<dbReference type="PANTHER" id="PTHR11908">
    <property type="entry name" value="XANTHINE DEHYDROGENASE"/>
    <property type="match status" value="1"/>
</dbReference>
<dbReference type="PANTHER" id="PTHR11908:SF132">
    <property type="entry name" value="ALDEHYDE OXIDASE 1-RELATED"/>
    <property type="match status" value="1"/>
</dbReference>
<dbReference type="InterPro" id="IPR000674">
    <property type="entry name" value="Ald_Oxase/Xan_DH_a/b"/>
</dbReference>
<feature type="domain" description="Aldehyde oxidase/xanthine dehydrogenase a/b hammerhead" evidence="3">
    <location>
        <begin position="23"/>
        <end position="137"/>
    </location>
</feature>
<dbReference type="Pfam" id="PF02738">
    <property type="entry name" value="MoCoBD_1"/>
    <property type="match status" value="1"/>
</dbReference>
<accession>A0A345ZW11</accession>
<dbReference type="InterPro" id="IPR037165">
    <property type="entry name" value="AldOxase/xan_DH_Mopterin-bd_sf"/>
</dbReference>
<dbReference type="Pfam" id="PF20256">
    <property type="entry name" value="MoCoBD_2"/>
    <property type="match status" value="1"/>
</dbReference>
<dbReference type="SUPFAM" id="SSF54665">
    <property type="entry name" value="CO dehydrogenase molybdoprotein N-domain-like"/>
    <property type="match status" value="1"/>
</dbReference>
<dbReference type="KEGG" id="ptaw:DW352_11640"/>
<gene>
    <name evidence="4" type="ORF">DW352_11640</name>
</gene>
<sequence length="769" mass="82791">MSAKPASWIGASVERLEDRPLVTGQGRFAGDVSFPHQLHMRIVRSAYAHGRLRAIDTAQARALRGVVAIWTAADIADLSPIDFREGPNEKLAPFRQPVLARDMVRYAGEPVAAVFATDPYVAEDAADLVEVDIEELDAVTDASLPVSEFAAGLTTEPTICRQGYGDIADAFKQAATVVELDLSVGRHSGVPLETRGAIGRYDAARDVLELHGAAKVPHKNRESLARMLGRSTAGIHLYEGHVGGGFGIRGEIYPEDILVLVAAMRLGRPVKWLEDRREHMIAANHSRQQRHRIRAAVDAEGRLIGIDDDFFHDQGGYIRTHGTRIADTACGILPGPYRLPHFRVNGHFRLTNKTPAATYRAPGRYETNFVRERLMDAIARELGLSRIEVRRRNLISPDEMPYERPLVALGDEVVLDSGDYAGLLDKALDRCGWDELERKVRARREAGEYVGLGLAMYVEKSGLGPTDGARVNVHTSGEVEVITGGASVGQGFETVIAQVCADTLGVDYRRVRVVHGRTDRIEYGIGAHATRATVMTANATAVAAAKVRDKALDMAAQLLQADAAQLTIADGNVMRRDGAGATIGLGELAHHLRPVSPTRGERDPGLAAEGWFTTDHMTYPYGVQIAQVALDAGTGAVRIEKMLIAFDVGRAINPMLVRGQLVGGFVQGLGGALFEEFQYDERGQPLSVTFADYLMPTAHEVPEVDILLAEDAPSTCNPLGIKGAGEGGVAAVGAVIASAVDDALGGKGLITQIPITPQAVKAMIDAQRN</sequence>
<dbReference type="Pfam" id="PF01315">
    <property type="entry name" value="Ald_Xan_dh_C"/>
    <property type="match status" value="1"/>
</dbReference>
<evidence type="ECO:0000256" key="1">
    <source>
        <dbReference type="ARBA" id="ARBA00022505"/>
    </source>
</evidence>
<proteinExistence type="predicted"/>
<keyword evidence="1" id="KW-0500">Molybdenum</keyword>
<evidence type="ECO:0000259" key="3">
    <source>
        <dbReference type="SMART" id="SM01008"/>
    </source>
</evidence>